<keyword evidence="1" id="KW-0472">Membrane</keyword>
<comment type="caution">
    <text evidence="2">The sequence shown here is derived from an EMBL/GenBank/DDBJ whole genome shotgun (WGS) entry which is preliminary data.</text>
</comment>
<feature type="transmembrane region" description="Helical" evidence="1">
    <location>
        <begin position="105"/>
        <end position="121"/>
    </location>
</feature>
<feature type="transmembrane region" description="Helical" evidence="1">
    <location>
        <begin position="80"/>
        <end position="99"/>
    </location>
</feature>
<feature type="transmembrane region" description="Helical" evidence="1">
    <location>
        <begin position="141"/>
        <end position="160"/>
    </location>
</feature>
<gene>
    <name evidence="2" type="ORF">GV68_13615</name>
</gene>
<keyword evidence="1" id="KW-0812">Transmembrane</keyword>
<keyword evidence="1" id="KW-1133">Transmembrane helix</keyword>
<protein>
    <submittedName>
        <fullName evidence="2">Uncharacterized protein</fullName>
    </submittedName>
</protein>
<organism evidence="2 3">
    <name type="scientific">Pseudorhizobium pelagicum</name>
    <dbReference type="NCBI Taxonomy" id="1509405"/>
    <lineage>
        <taxon>Bacteria</taxon>
        <taxon>Pseudomonadati</taxon>
        <taxon>Pseudomonadota</taxon>
        <taxon>Alphaproteobacteria</taxon>
        <taxon>Hyphomicrobiales</taxon>
        <taxon>Rhizobiaceae</taxon>
        <taxon>Rhizobium/Agrobacterium group</taxon>
        <taxon>Pseudorhizobium</taxon>
    </lineage>
</organism>
<feature type="transmembrane region" description="Helical" evidence="1">
    <location>
        <begin position="166"/>
        <end position="184"/>
    </location>
</feature>
<evidence type="ECO:0000313" key="2">
    <source>
        <dbReference type="EMBL" id="KEQ04277.1"/>
    </source>
</evidence>
<feature type="transmembrane region" description="Helical" evidence="1">
    <location>
        <begin position="196"/>
        <end position="218"/>
    </location>
</feature>
<name>A0A922NYA9_9HYPH</name>
<dbReference type="AlphaFoldDB" id="A0A922NYA9"/>
<accession>A0A922NYA9</accession>
<dbReference type="EMBL" id="JOKJ01000026">
    <property type="protein sequence ID" value="KEQ04277.1"/>
    <property type="molecule type" value="Genomic_DNA"/>
</dbReference>
<evidence type="ECO:0000256" key="1">
    <source>
        <dbReference type="SAM" id="Phobius"/>
    </source>
</evidence>
<feature type="transmembrane region" description="Helical" evidence="1">
    <location>
        <begin position="53"/>
        <end position="73"/>
    </location>
</feature>
<evidence type="ECO:0000313" key="3">
    <source>
        <dbReference type="Proteomes" id="UP000052167"/>
    </source>
</evidence>
<sequence>MSSTAIVVVLITWVVARLGPKIGGVLIGLPIVLAPGFFFMLRDHPLDFVGSSASGAIYSLAATQIFLAAFVVASTRMGAITAMGCAILAWSALAFPFAFLPHDPLVGAGLFALATILARRIGRRFVHTGRLPPSPTRWSLLILRGLAAGVLVGCVTFAASRLGASLSGTLLAFPIGFCVILLSLRLDQGPEMASQTAHAGLVGVIGLAGFCLVLAVASRLIAPWQAFGAALLASVAVTAIFTVSAQSGRTKSCLL</sequence>
<dbReference type="Proteomes" id="UP000052167">
    <property type="component" value="Unassembled WGS sequence"/>
</dbReference>
<reference evidence="2 3" key="1">
    <citation type="submission" date="2014-06" db="EMBL/GenBank/DDBJ databases">
        <title>Rhizobium pelagicum/R2-400B4.</title>
        <authorList>
            <person name="Kimes N.E."/>
            <person name="Lopez-Perez M."/>
        </authorList>
    </citation>
    <scope>NUCLEOTIDE SEQUENCE [LARGE SCALE GENOMIC DNA]</scope>
    <source>
        <strain evidence="2 3">R2-400B4</strain>
    </source>
</reference>
<proteinExistence type="predicted"/>
<keyword evidence="3" id="KW-1185">Reference proteome</keyword>
<feature type="transmembrane region" description="Helical" evidence="1">
    <location>
        <begin position="224"/>
        <end position="245"/>
    </location>
</feature>